<dbReference type="GO" id="GO:0006515">
    <property type="term" value="P:protein quality control for misfolded or incompletely synthesized proteins"/>
    <property type="evidence" value="ECO:0007669"/>
    <property type="project" value="TreeGrafter"/>
</dbReference>
<dbReference type="PANTHER" id="PTHR10381:SF47">
    <property type="entry name" value="ATP-DEPENDENT CLP PROTEASE PROTEOLYTIC SUBUNIT-RELATED PROTEIN 4, CHLOROPLASTIC"/>
    <property type="match status" value="1"/>
</dbReference>
<dbReference type="GO" id="GO:0051117">
    <property type="term" value="F:ATPase binding"/>
    <property type="evidence" value="ECO:0007669"/>
    <property type="project" value="TreeGrafter"/>
</dbReference>
<keyword evidence="4" id="KW-1185">Reference proteome</keyword>
<protein>
    <recommendedName>
        <fullName evidence="2">ATP-dependent Clp protease proteolytic subunit</fullName>
    </recommendedName>
</protein>
<dbReference type="Pfam" id="PF00574">
    <property type="entry name" value="CLP_protease"/>
    <property type="match status" value="1"/>
</dbReference>
<organism evidence="3 4">
    <name type="scientific">Rhynchospora pubera</name>
    <dbReference type="NCBI Taxonomy" id="906938"/>
    <lineage>
        <taxon>Eukaryota</taxon>
        <taxon>Viridiplantae</taxon>
        <taxon>Streptophyta</taxon>
        <taxon>Embryophyta</taxon>
        <taxon>Tracheophyta</taxon>
        <taxon>Spermatophyta</taxon>
        <taxon>Magnoliopsida</taxon>
        <taxon>Liliopsida</taxon>
        <taxon>Poales</taxon>
        <taxon>Cyperaceae</taxon>
        <taxon>Cyperoideae</taxon>
        <taxon>Rhynchosporeae</taxon>
        <taxon>Rhynchospora</taxon>
    </lineage>
</organism>
<reference evidence="3" key="1">
    <citation type="submission" date="2022-08" db="EMBL/GenBank/DDBJ databases">
        <authorList>
            <person name="Marques A."/>
        </authorList>
    </citation>
    <scope>NUCLEOTIDE SEQUENCE</scope>
    <source>
        <strain evidence="3">RhyPub2mFocal</strain>
        <tissue evidence="3">Leaves</tissue>
    </source>
</reference>
<dbReference type="GO" id="GO:0004176">
    <property type="term" value="F:ATP-dependent peptidase activity"/>
    <property type="evidence" value="ECO:0007669"/>
    <property type="project" value="InterPro"/>
</dbReference>
<evidence type="ECO:0000256" key="1">
    <source>
        <dbReference type="ARBA" id="ARBA00007039"/>
    </source>
</evidence>
<dbReference type="GO" id="GO:0009368">
    <property type="term" value="C:endopeptidase Clp complex"/>
    <property type="evidence" value="ECO:0007669"/>
    <property type="project" value="TreeGrafter"/>
</dbReference>
<dbReference type="Gene3D" id="3.90.226.10">
    <property type="entry name" value="2-enoyl-CoA Hydratase, Chain A, domain 1"/>
    <property type="match status" value="1"/>
</dbReference>
<dbReference type="InterPro" id="IPR029045">
    <property type="entry name" value="ClpP/crotonase-like_dom_sf"/>
</dbReference>
<dbReference type="AlphaFoldDB" id="A0AAV8GEP2"/>
<evidence type="ECO:0000313" key="3">
    <source>
        <dbReference type="EMBL" id="KAJ4804154.1"/>
    </source>
</evidence>
<dbReference type="InterPro" id="IPR023562">
    <property type="entry name" value="ClpP/TepA"/>
</dbReference>
<name>A0AAV8GEP2_9POAL</name>
<accession>A0AAV8GEP2</accession>
<keyword evidence="3" id="KW-0645">Protease</keyword>
<gene>
    <name evidence="3" type="ORF">LUZ62_016720</name>
</gene>
<comment type="caution">
    <text evidence="3">The sequence shown here is derived from an EMBL/GenBank/DDBJ whole genome shotgun (WGS) entry which is preliminary data.</text>
</comment>
<dbReference type="Proteomes" id="UP001140206">
    <property type="component" value="Chromosome 1"/>
</dbReference>
<dbReference type="GO" id="GO:0004252">
    <property type="term" value="F:serine-type endopeptidase activity"/>
    <property type="evidence" value="ECO:0007669"/>
    <property type="project" value="InterPro"/>
</dbReference>
<proteinExistence type="inferred from homology"/>
<dbReference type="CDD" id="cd07017">
    <property type="entry name" value="S14_ClpP_2"/>
    <property type="match status" value="1"/>
</dbReference>
<dbReference type="EMBL" id="JAMFTS010000001">
    <property type="protein sequence ID" value="KAJ4804154.1"/>
    <property type="molecule type" value="Genomic_DNA"/>
</dbReference>
<keyword evidence="3" id="KW-0378">Hydrolase</keyword>
<dbReference type="SUPFAM" id="SSF52096">
    <property type="entry name" value="ClpP/crotonase"/>
    <property type="match status" value="1"/>
</dbReference>
<dbReference type="GO" id="GO:0009536">
    <property type="term" value="C:plastid"/>
    <property type="evidence" value="ECO:0007669"/>
    <property type="project" value="UniProtKB-ARBA"/>
</dbReference>
<dbReference type="InterPro" id="IPR001907">
    <property type="entry name" value="ClpP"/>
</dbReference>
<comment type="similarity">
    <text evidence="1 2">Belongs to the peptidase S14 family.</text>
</comment>
<dbReference type="PANTHER" id="PTHR10381">
    <property type="entry name" value="ATP-DEPENDENT CLP PROTEASE PROTEOLYTIC SUBUNIT"/>
    <property type="match status" value="1"/>
</dbReference>
<evidence type="ECO:0000313" key="4">
    <source>
        <dbReference type="Proteomes" id="UP001140206"/>
    </source>
</evidence>
<dbReference type="PRINTS" id="PR00127">
    <property type="entry name" value="CLPPROTEASEP"/>
</dbReference>
<sequence length="329" mass="36655">MGNGSCEPDPICIPDPTPLRLLSGFYPCQKNTSIKSLKPCFFFELVLSSLAMALAFSCASRFSLSLDKRSFSISPSTTARERRVANGDLCGHHTVRLPSLSHFQSVRKSNRSVISMAVPEDALDFDEPPPDLASHLFRNRIVYLGLPLIPAVTELIFAQLIHLQYDDFNKPIYLYINSTGVVKNDERLGYETEAFALYDIMRTLNPPIFTLCVGNAWGDVTLLLTSGAMGNRAALPSTSIMIKEPLCKFEGEAVDAEIAKKEIKNMKVEMVNLLAEHTGQSREKIEEDIKQPKYFTPTEAIEYGLIDKVLDNERYGNGVVSQLSRVKLL</sequence>
<evidence type="ECO:0000256" key="2">
    <source>
        <dbReference type="RuleBase" id="RU003567"/>
    </source>
</evidence>